<dbReference type="InterPro" id="IPR033985">
    <property type="entry name" value="SusD-like_N"/>
</dbReference>
<feature type="domain" description="RagB/SusD" evidence="7">
    <location>
        <begin position="355"/>
        <end position="484"/>
    </location>
</feature>
<accession>A0A1H7V7G4</accession>
<name>A0A1H7V7G4_9BACT</name>
<dbReference type="EMBL" id="FOBB01000003">
    <property type="protein sequence ID" value="SEM04960.1"/>
    <property type="molecule type" value="Genomic_DNA"/>
</dbReference>
<comment type="similarity">
    <text evidence="2">Belongs to the SusD family.</text>
</comment>
<evidence type="ECO:0000259" key="7">
    <source>
        <dbReference type="Pfam" id="PF07980"/>
    </source>
</evidence>
<dbReference type="PROSITE" id="PS51257">
    <property type="entry name" value="PROKAR_LIPOPROTEIN"/>
    <property type="match status" value="1"/>
</dbReference>
<evidence type="ECO:0000256" key="4">
    <source>
        <dbReference type="ARBA" id="ARBA00023136"/>
    </source>
</evidence>
<gene>
    <name evidence="9" type="ORF">SAMN04488505_103237</name>
</gene>
<dbReference type="Pfam" id="PF14322">
    <property type="entry name" value="SusD-like_3"/>
    <property type="match status" value="1"/>
</dbReference>
<feature type="domain" description="SusD-like N-terminal" evidence="8">
    <location>
        <begin position="94"/>
        <end position="240"/>
    </location>
</feature>
<reference evidence="9 10" key="1">
    <citation type="submission" date="2016-10" db="EMBL/GenBank/DDBJ databases">
        <authorList>
            <person name="de Groot N.N."/>
        </authorList>
    </citation>
    <scope>NUCLEOTIDE SEQUENCE [LARGE SCALE GENOMIC DNA]</scope>
    <source>
        <strain evidence="9 10">DSM 21039</strain>
    </source>
</reference>
<keyword evidence="5" id="KW-0998">Cell outer membrane</keyword>
<dbReference type="OrthoDB" id="625727at2"/>
<dbReference type="STRING" id="573321.SAMN04488505_103237"/>
<dbReference type="RefSeq" id="WP_089912660.1">
    <property type="nucleotide sequence ID" value="NZ_FOBB01000003.1"/>
</dbReference>
<evidence type="ECO:0000256" key="1">
    <source>
        <dbReference type="ARBA" id="ARBA00004442"/>
    </source>
</evidence>
<evidence type="ECO:0000256" key="3">
    <source>
        <dbReference type="ARBA" id="ARBA00022729"/>
    </source>
</evidence>
<dbReference type="CDD" id="cd08977">
    <property type="entry name" value="SusD"/>
    <property type="match status" value="1"/>
</dbReference>
<keyword evidence="10" id="KW-1185">Reference proteome</keyword>
<dbReference type="GO" id="GO:0009279">
    <property type="term" value="C:cell outer membrane"/>
    <property type="evidence" value="ECO:0007669"/>
    <property type="project" value="UniProtKB-SubCell"/>
</dbReference>
<dbReference type="Proteomes" id="UP000198984">
    <property type="component" value="Unassembled WGS sequence"/>
</dbReference>
<evidence type="ECO:0000256" key="5">
    <source>
        <dbReference type="ARBA" id="ARBA00023237"/>
    </source>
</evidence>
<evidence type="ECO:0000313" key="9">
    <source>
        <dbReference type="EMBL" id="SEM04960.1"/>
    </source>
</evidence>
<dbReference type="Pfam" id="PF07980">
    <property type="entry name" value="SusD_RagB"/>
    <property type="match status" value="1"/>
</dbReference>
<dbReference type="AlphaFoldDB" id="A0A1H7V7G4"/>
<dbReference type="SUPFAM" id="SSF48452">
    <property type="entry name" value="TPR-like"/>
    <property type="match status" value="1"/>
</dbReference>
<feature type="chain" id="PRO_5011491444" evidence="6">
    <location>
        <begin position="30"/>
        <end position="486"/>
    </location>
</feature>
<proteinExistence type="inferred from homology"/>
<dbReference type="Gene3D" id="1.25.40.390">
    <property type="match status" value="1"/>
</dbReference>
<organism evidence="9 10">
    <name type="scientific">Chitinophaga rupis</name>
    <dbReference type="NCBI Taxonomy" id="573321"/>
    <lineage>
        <taxon>Bacteria</taxon>
        <taxon>Pseudomonadati</taxon>
        <taxon>Bacteroidota</taxon>
        <taxon>Chitinophagia</taxon>
        <taxon>Chitinophagales</taxon>
        <taxon>Chitinophagaceae</taxon>
        <taxon>Chitinophaga</taxon>
    </lineage>
</organism>
<evidence type="ECO:0000259" key="8">
    <source>
        <dbReference type="Pfam" id="PF14322"/>
    </source>
</evidence>
<sequence>MKRTYKTIITFVFRYIPVAGLLLVTAAGCKDFVQVDPPISGINKDNAYDNDKSALSVMTGIYGRLVTPNFGITYGSGGIGYLMGLYADELKNWSPNSTTRQQFYVNNLQATNTVSPLWNPVYTEIYACNAAIEGFTTSAALSAAVKKQGEGEAKFLRAFLYFYAVNLFGDVPLAITTDYRANTAMARTPQATVYTQIIADLKDAQALLGDAYLNGNGTAAQDRGRPNKQAATALLAKVYLYMNDWANAEAQASAVIADSRYALEADPANVFLAASKESIWGLVPSVSSNYVVEDVNLYTFTPGIGPDNSKTVSLTSFIVNAFEANDKRFAAWVGRTDVPANAVSPAGTYYFSSKYRSKTPNTESYLVLRLAEMYLLRAEARAQQGNVSGAIADLDAIRTRAGLPGTTATTKETLLSAVLQERRVELFVEMGNRWFDLKRTGALNNVMGAVTPQKGGTWSADWQLLPIPQSELLLNTNLTQNQGYPR</sequence>
<protein>
    <submittedName>
        <fullName evidence="9">RagB/SusD domain-containing protein</fullName>
    </submittedName>
</protein>
<keyword evidence="4" id="KW-0472">Membrane</keyword>
<comment type="subcellular location">
    <subcellularLocation>
        <location evidence="1">Cell outer membrane</location>
    </subcellularLocation>
</comment>
<dbReference type="InterPro" id="IPR012944">
    <property type="entry name" value="SusD_RagB_dom"/>
</dbReference>
<feature type="signal peptide" evidence="6">
    <location>
        <begin position="1"/>
        <end position="29"/>
    </location>
</feature>
<dbReference type="InterPro" id="IPR011990">
    <property type="entry name" value="TPR-like_helical_dom_sf"/>
</dbReference>
<evidence type="ECO:0000256" key="6">
    <source>
        <dbReference type="SAM" id="SignalP"/>
    </source>
</evidence>
<keyword evidence="3 6" id="KW-0732">Signal</keyword>
<evidence type="ECO:0000313" key="10">
    <source>
        <dbReference type="Proteomes" id="UP000198984"/>
    </source>
</evidence>
<evidence type="ECO:0000256" key="2">
    <source>
        <dbReference type="ARBA" id="ARBA00006275"/>
    </source>
</evidence>